<reference evidence="2 3" key="1">
    <citation type="journal article" date="2016" name="Sci. Rep.">
        <title>The Dendrobium catenatum Lindl. genome sequence provides insights into polysaccharide synthase, floral development and adaptive evolution.</title>
        <authorList>
            <person name="Zhang G.Q."/>
            <person name="Xu Q."/>
            <person name="Bian C."/>
            <person name="Tsai W.C."/>
            <person name="Yeh C.M."/>
            <person name="Liu K.W."/>
            <person name="Yoshida K."/>
            <person name="Zhang L.S."/>
            <person name="Chang S.B."/>
            <person name="Chen F."/>
            <person name="Shi Y."/>
            <person name="Su Y.Y."/>
            <person name="Zhang Y.Q."/>
            <person name="Chen L.J."/>
            <person name="Yin Y."/>
            <person name="Lin M."/>
            <person name="Huang H."/>
            <person name="Deng H."/>
            <person name="Wang Z.W."/>
            <person name="Zhu S.L."/>
            <person name="Zhao X."/>
            <person name="Deng C."/>
            <person name="Niu S.C."/>
            <person name="Huang J."/>
            <person name="Wang M."/>
            <person name="Liu G.H."/>
            <person name="Yang H.J."/>
            <person name="Xiao X.J."/>
            <person name="Hsiao Y.Y."/>
            <person name="Wu W.L."/>
            <person name="Chen Y.Y."/>
            <person name="Mitsuda N."/>
            <person name="Ohme-Takagi M."/>
            <person name="Luo Y.B."/>
            <person name="Van de Peer Y."/>
            <person name="Liu Z.J."/>
        </authorList>
    </citation>
    <scope>NUCLEOTIDE SEQUENCE [LARGE SCALE GENOMIC DNA]</scope>
    <source>
        <tissue evidence="2">The whole plant</tissue>
    </source>
</reference>
<keyword evidence="1" id="KW-0472">Membrane</keyword>
<gene>
    <name evidence="2" type="ORF">MA16_Dca026161</name>
</gene>
<evidence type="ECO:0000256" key="1">
    <source>
        <dbReference type="SAM" id="Phobius"/>
    </source>
</evidence>
<name>A0A2I0W5Z9_9ASPA</name>
<accession>A0A2I0W5Z9</accession>
<proteinExistence type="predicted"/>
<dbReference type="AlphaFoldDB" id="A0A2I0W5Z9"/>
<dbReference type="Proteomes" id="UP000233837">
    <property type="component" value="Unassembled WGS sequence"/>
</dbReference>
<evidence type="ECO:0000313" key="2">
    <source>
        <dbReference type="EMBL" id="PKU71075.1"/>
    </source>
</evidence>
<keyword evidence="3" id="KW-1185">Reference proteome</keyword>
<dbReference type="EMBL" id="KZ502891">
    <property type="protein sequence ID" value="PKU71075.1"/>
    <property type="molecule type" value="Genomic_DNA"/>
</dbReference>
<sequence length="99" mass="11580">MADPAVDHDFAYNAQGEIDILLSPFYEPDWEYDSTMERYVNRIVYYLAETIKLQRPRTPWFLIGRFLPPPPPATFPTTKLLGSSFLVVISLLVWKIFIR</sequence>
<protein>
    <submittedName>
        <fullName evidence="2">Uncharacterized protein</fullName>
    </submittedName>
</protein>
<evidence type="ECO:0000313" key="3">
    <source>
        <dbReference type="Proteomes" id="UP000233837"/>
    </source>
</evidence>
<feature type="transmembrane region" description="Helical" evidence="1">
    <location>
        <begin position="80"/>
        <end position="98"/>
    </location>
</feature>
<keyword evidence="1" id="KW-0812">Transmembrane</keyword>
<organism evidence="2 3">
    <name type="scientific">Dendrobium catenatum</name>
    <dbReference type="NCBI Taxonomy" id="906689"/>
    <lineage>
        <taxon>Eukaryota</taxon>
        <taxon>Viridiplantae</taxon>
        <taxon>Streptophyta</taxon>
        <taxon>Embryophyta</taxon>
        <taxon>Tracheophyta</taxon>
        <taxon>Spermatophyta</taxon>
        <taxon>Magnoliopsida</taxon>
        <taxon>Liliopsida</taxon>
        <taxon>Asparagales</taxon>
        <taxon>Orchidaceae</taxon>
        <taxon>Epidendroideae</taxon>
        <taxon>Malaxideae</taxon>
        <taxon>Dendrobiinae</taxon>
        <taxon>Dendrobium</taxon>
    </lineage>
</organism>
<keyword evidence="1" id="KW-1133">Transmembrane helix</keyword>
<reference evidence="2 3" key="2">
    <citation type="journal article" date="2017" name="Nature">
        <title>The Apostasia genome and the evolution of orchids.</title>
        <authorList>
            <person name="Zhang G.Q."/>
            <person name="Liu K.W."/>
            <person name="Li Z."/>
            <person name="Lohaus R."/>
            <person name="Hsiao Y.Y."/>
            <person name="Niu S.C."/>
            <person name="Wang J.Y."/>
            <person name="Lin Y.C."/>
            <person name="Xu Q."/>
            <person name="Chen L.J."/>
            <person name="Yoshida K."/>
            <person name="Fujiwara S."/>
            <person name="Wang Z.W."/>
            <person name="Zhang Y.Q."/>
            <person name="Mitsuda N."/>
            <person name="Wang M."/>
            <person name="Liu G.H."/>
            <person name="Pecoraro L."/>
            <person name="Huang H.X."/>
            <person name="Xiao X.J."/>
            <person name="Lin M."/>
            <person name="Wu X.Y."/>
            <person name="Wu W.L."/>
            <person name="Chen Y.Y."/>
            <person name="Chang S.B."/>
            <person name="Sakamoto S."/>
            <person name="Ohme-Takagi M."/>
            <person name="Yagi M."/>
            <person name="Zeng S.J."/>
            <person name="Shen C.Y."/>
            <person name="Yeh C.M."/>
            <person name="Luo Y.B."/>
            <person name="Tsai W.C."/>
            <person name="Van de Peer Y."/>
            <person name="Liu Z.J."/>
        </authorList>
    </citation>
    <scope>NUCLEOTIDE SEQUENCE [LARGE SCALE GENOMIC DNA]</scope>
    <source>
        <tissue evidence="2">The whole plant</tissue>
    </source>
</reference>